<dbReference type="EMBL" id="CM051395">
    <property type="protein sequence ID" value="KAJ4726533.1"/>
    <property type="molecule type" value="Genomic_DNA"/>
</dbReference>
<evidence type="ECO:0000313" key="1">
    <source>
        <dbReference type="EMBL" id="KAJ4726533.1"/>
    </source>
</evidence>
<accession>A0ACC1YU25</accession>
<dbReference type="Proteomes" id="UP001164539">
    <property type="component" value="Chromosome 2"/>
</dbReference>
<reference evidence="1 2" key="1">
    <citation type="journal article" date="2023" name="Science">
        <title>Complex scaffold remodeling in plant triterpene biosynthesis.</title>
        <authorList>
            <person name="De La Pena R."/>
            <person name="Hodgson H."/>
            <person name="Liu J.C."/>
            <person name="Stephenson M.J."/>
            <person name="Martin A.C."/>
            <person name="Owen C."/>
            <person name="Harkess A."/>
            <person name="Leebens-Mack J."/>
            <person name="Jimenez L.E."/>
            <person name="Osbourn A."/>
            <person name="Sattely E.S."/>
        </authorList>
    </citation>
    <scope>NUCLEOTIDE SEQUENCE [LARGE SCALE GENOMIC DNA]</scope>
    <source>
        <strain evidence="2">cv. JPN11</strain>
        <tissue evidence="1">Leaf</tissue>
    </source>
</reference>
<comment type="caution">
    <text evidence="1">The sequence shown here is derived from an EMBL/GenBank/DDBJ whole genome shotgun (WGS) entry which is preliminary data.</text>
</comment>
<protein>
    <submittedName>
        <fullName evidence="1">Mitogen-activated protein kinase</fullName>
    </submittedName>
</protein>
<keyword evidence="1" id="KW-0418">Kinase</keyword>
<evidence type="ECO:0000313" key="2">
    <source>
        <dbReference type="Proteomes" id="UP001164539"/>
    </source>
</evidence>
<sequence length="612" mass="69141">MQQDQPKKDLKEKDFFTEYGDANRYRILEVIGKGSYGVVCAAIDTHTGEKVAIKKIHDVFEHISDAIRILREVKLLRLLRHPDIVEIKRIMLPPSKREFKDIYVVFELMESDLHQVIKANDDLTREHHQFFLYQMLRALKYMHTANVYHRDLKPKNILANANCKLKVCDFGLARVAFSDTPTTVFWTDYVATRWYRAPELCGSFFSKYTPAIDIWSIGCIFAEVLTGKPLFPGKSVVHQLDLITDLLGTPSPETIAGVRNEKARKYLMEMRKKPPVPFSQKFPNVDPLALRLLQRLIAFDPKDRPTAEEALADPYFKGLAKIEREPSCQPISKLEFEFERRRVTKEDIRELIYREILEYHPQLLKDYLNGTEGTNFLYPSAIGQFRKHFAYLEENGGRSGPVIPPERKHVSLPRSTVHSSTIPSNIQQNAASSESRQAAVVDASRNFRVTDEISANQSKASRPPPRVPAAKPGRVVGSVIPYENGRNIKDSCDSRIFYRNAVLPPQTISPHCFFRTNGVNQDKSGLEAGRGSSHVKPDTTQNIAATKPARGMPIDVNPNPYYQSQTKVDQLNDRIAIDAKLLQAQSQFGAVGAAAVAVAAHRNVGTVQYGLS</sequence>
<gene>
    <name evidence="1" type="ORF">OWV82_005226</name>
</gene>
<name>A0ACC1YU25_MELAZ</name>
<proteinExistence type="predicted"/>
<keyword evidence="1" id="KW-0808">Transferase</keyword>
<keyword evidence="2" id="KW-1185">Reference proteome</keyword>
<organism evidence="1 2">
    <name type="scientific">Melia azedarach</name>
    <name type="common">Chinaberry tree</name>
    <dbReference type="NCBI Taxonomy" id="155640"/>
    <lineage>
        <taxon>Eukaryota</taxon>
        <taxon>Viridiplantae</taxon>
        <taxon>Streptophyta</taxon>
        <taxon>Embryophyta</taxon>
        <taxon>Tracheophyta</taxon>
        <taxon>Spermatophyta</taxon>
        <taxon>Magnoliopsida</taxon>
        <taxon>eudicotyledons</taxon>
        <taxon>Gunneridae</taxon>
        <taxon>Pentapetalae</taxon>
        <taxon>rosids</taxon>
        <taxon>malvids</taxon>
        <taxon>Sapindales</taxon>
        <taxon>Meliaceae</taxon>
        <taxon>Melia</taxon>
    </lineage>
</organism>